<feature type="compositionally biased region" description="Basic residues" evidence="2">
    <location>
        <begin position="307"/>
        <end position="324"/>
    </location>
</feature>
<dbReference type="InterPro" id="IPR029130">
    <property type="entry name" value="Acid_ceramidase_N"/>
</dbReference>
<feature type="domain" description="Acid ceramidase N-terminal" evidence="3">
    <location>
        <begin position="35"/>
        <end position="83"/>
    </location>
</feature>
<accession>A0A4Y7TG14</accession>
<feature type="region of interest" description="Disordered" evidence="2">
    <location>
        <begin position="283"/>
        <end position="341"/>
    </location>
</feature>
<feature type="region of interest" description="Disordered" evidence="2">
    <location>
        <begin position="1"/>
        <end position="28"/>
    </location>
</feature>
<dbReference type="Gene3D" id="3.60.60.10">
    <property type="entry name" value="Penicillin V Acylase, Chain A"/>
    <property type="match status" value="1"/>
</dbReference>
<name>A0A4Y7TG14_COPMI</name>
<dbReference type="EC" id="3.5.1.23" evidence="1"/>
<evidence type="ECO:0000256" key="1">
    <source>
        <dbReference type="ARBA" id="ARBA00011891"/>
    </source>
</evidence>
<evidence type="ECO:0000313" key="5">
    <source>
        <dbReference type="Proteomes" id="UP000298030"/>
    </source>
</evidence>
<comment type="caution">
    <text evidence="4">The sequence shown here is derived from an EMBL/GenBank/DDBJ whole genome shotgun (WGS) entry which is preliminary data.</text>
</comment>
<keyword evidence="5" id="KW-1185">Reference proteome</keyword>
<dbReference type="EMBL" id="QPFP01000013">
    <property type="protein sequence ID" value="TEB33123.1"/>
    <property type="molecule type" value="Genomic_DNA"/>
</dbReference>
<dbReference type="PANTHER" id="PTHR28583:SF1">
    <property type="entry name" value="ACID CERAMIDASE"/>
    <property type="match status" value="1"/>
</dbReference>
<evidence type="ECO:0000256" key="2">
    <source>
        <dbReference type="SAM" id="MobiDB-lite"/>
    </source>
</evidence>
<proteinExistence type="predicted"/>
<evidence type="ECO:0000259" key="3">
    <source>
        <dbReference type="Pfam" id="PF15508"/>
    </source>
</evidence>
<evidence type="ECO:0000313" key="4">
    <source>
        <dbReference type="EMBL" id="TEB33123.1"/>
    </source>
</evidence>
<dbReference type="Pfam" id="PF15508">
    <property type="entry name" value="NAAA-beta"/>
    <property type="match status" value="1"/>
</dbReference>
<reference evidence="4 5" key="1">
    <citation type="journal article" date="2019" name="Nat. Ecol. Evol.">
        <title>Megaphylogeny resolves global patterns of mushroom evolution.</title>
        <authorList>
            <person name="Varga T."/>
            <person name="Krizsan K."/>
            <person name="Foldi C."/>
            <person name="Dima B."/>
            <person name="Sanchez-Garcia M."/>
            <person name="Sanchez-Ramirez S."/>
            <person name="Szollosi G.J."/>
            <person name="Szarkandi J.G."/>
            <person name="Papp V."/>
            <person name="Albert L."/>
            <person name="Andreopoulos W."/>
            <person name="Angelini C."/>
            <person name="Antonin V."/>
            <person name="Barry K.W."/>
            <person name="Bougher N.L."/>
            <person name="Buchanan P."/>
            <person name="Buyck B."/>
            <person name="Bense V."/>
            <person name="Catcheside P."/>
            <person name="Chovatia M."/>
            <person name="Cooper J."/>
            <person name="Damon W."/>
            <person name="Desjardin D."/>
            <person name="Finy P."/>
            <person name="Geml J."/>
            <person name="Haridas S."/>
            <person name="Hughes K."/>
            <person name="Justo A."/>
            <person name="Karasinski D."/>
            <person name="Kautmanova I."/>
            <person name="Kiss B."/>
            <person name="Kocsube S."/>
            <person name="Kotiranta H."/>
            <person name="LaButti K.M."/>
            <person name="Lechner B.E."/>
            <person name="Liimatainen K."/>
            <person name="Lipzen A."/>
            <person name="Lukacs Z."/>
            <person name="Mihaltcheva S."/>
            <person name="Morgado L.N."/>
            <person name="Niskanen T."/>
            <person name="Noordeloos M.E."/>
            <person name="Ohm R.A."/>
            <person name="Ortiz-Santana B."/>
            <person name="Ovrebo C."/>
            <person name="Racz N."/>
            <person name="Riley R."/>
            <person name="Savchenko A."/>
            <person name="Shiryaev A."/>
            <person name="Soop K."/>
            <person name="Spirin V."/>
            <person name="Szebenyi C."/>
            <person name="Tomsovsky M."/>
            <person name="Tulloss R.E."/>
            <person name="Uehling J."/>
            <person name="Grigoriev I.V."/>
            <person name="Vagvolgyi C."/>
            <person name="Papp T."/>
            <person name="Martin F.M."/>
            <person name="Miettinen O."/>
            <person name="Hibbett D.S."/>
            <person name="Nagy L.G."/>
        </authorList>
    </citation>
    <scope>NUCLEOTIDE SEQUENCE [LARGE SCALE GENOMIC DNA]</scope>
    <source>
        <strain evidence="4 5">FP101781</strain>
    </source>
</reference>
<dbReference type="GO" id="GO:0017040">
    <property type="term" value="F:N-acylsphingosine amidohydrolase activity"/>
    <property type="evidence" value="ECO:0007669"/>
    <property type="project" value="UniProtKB-EC"/>
</dbReference>
<dbReference type="Proteomes" id="UP000298030">
    <property type="component" value="Unassembled WGS sequence"/>
</dbReference>
<gene>
    <name evidence="4" type="ORF">FA13DRAFT_1763661</name>
</gene>
<protein>
    <recommendedName>
        <fullName evidence="1">ceramidase</fullName>
        <ecNumber evidence="1">3.5.1.23</ecNumber>
    </recommendedName>
</protein>
<feature type="region of interest" description="Disordered" evidence="2">
    <location>
        <begin position="399"/>
        <end position="418"/>
    </location>
</feature>
<dbReference type="PANTHER" id="PTHR28583">
    <property type="entry name" value="ACID AMIDASE"/>
    <property type="match status" value="1"/>
</dbReference>
<dbReference type="AlphaFoldDB" id="A0A4Y7TG14"/>
<organism evidence="4 5">
    <name type="scientific">Coprinellus micaceus</name>
    <name type="common">Glistening ink-cap mushroom</name>
    <name type="synonym">Coprinus micaceus</name>
    <dbReference type="NCBI Taxonomy" id="71717"/>
    <lineage>
        <taxon>Eukaryota</taxon>
        <taxon>Fungi</taxon>
        <taxon>Dikarya</taxon>
        <taxon>Basidiomycota</taxon>
        <taxon>Agaricomycotina</taxon>
        <taxon>Agaricomycetes</taxon>
        <taxon>Agaricomycetidae</taxon>
        <taxon>Agaricales</taxon>
        <taxon>Agaricineae</taxon>
        <taxon>Psathyrellaceae</taxon>
        <taxon>Coprinellus</taxon>
    </lineage>
</organism>
<sequence length="468" mass="51864">MPHSKSSRSSSPSSYTSHGSSSFDRLPPRFEVLPPPPLYRIDLSAPPAQRWTEITADFRDELQQATHLYQSILNETGWPKVVGGLASVFLRRVYSREEQEEVQGIARESGMKRCEVVAYNTFLDLFSGCASGGATMVHFRNLDWGMPVLRDLLIRVEYTREGRVVARAVTYVGYVGVLTGVREGLSISLNFRLRLSTHSSFPAGGGLSSTKHYLHYLLVLLGVRPSTPSQLRSLLLSPGPAPSIDEVTQRTKAAKMGPCYLTFCSPEEVVIIEKGLDGVQDDAKVPVVGGHETHGQDEQRGWEGHGMKLRPRNGLRKRKGGSKGRSREDDSLPTRTGGMQRDRVFAVVTNHDRKAEGLSKSEWTAECKESATAAPEVGGFDWILGDSLDRKNCVKNMWEDRGSRAGPPTRETRRGLGGGEEENCAVLEEVKEWLRTYPVRNECTHFSCIMDPSREGGGVLWVEACEQT</sequence>
<dbReference type="STRING" id="71717.A0A4Y7TG14"/>
<feature type="compositionally biased region" description="Low complexity" evidence="2">
    <location>
        <begin position="7"/>
        <end position="22"/>
    </location>
</feature>
<feature type="compositionally biased region" description="Basic and acidic residues" evidence="2">
    <location>
        <begin position="291"/>
        <end position="306"/>
    </location>
</feature>
<dbReference type="OrthoDB" id="5273684at2759"/>